<dbReference type="AlphaFoldDB" id="A0AB37W780"/>
<gene>
    <name evidence="3" type="ORF">AA0115_g9382</name>
</gene>
<feature type="transmembrane region" description="Helical" evidence="2">
    <location>
        <begin position="6"/>
        <end position="29"/>
    </location>
</feature>
<name>A0AB37W780_9PLEO</name>
<accession>A0AB37W780</accession>
<evidence type="ECO:0000256" key="2">
    <source>
        <dbReference type="SAM" id="Phobius"/>
    </source>
</evidence>
<comment type="caution">
    <text evidence="3">The sequence shown here is derived from an EMBL/GenBank/DDBJ whole genome shotgun (WGS) entry which is preliminary data.</text>
</comment>
<feature type="region of interest" description="Disordered" evidence="1">
    <location>
        <begin position="524"/>
        <end position="579"/>
    </location>
</feature>
<evidence type="ECO:0000313" key="3">
    <source>
        <dbReference type="EMBL" id="RYN22087.1"/>
    </source>
</evidence>
<reference evidence="3" key="2">
    <citation type="journal article" date="2019" name="bioRxiv">
        <title>Genomics, evolutionary history and diagnostics of the Alternaria alternata species group including apple and Asian pear pathotypes.</title>
        <authorList>
            <person name="Armitage A.D."/>
            <person name="Cockerton H.M."/>
            <person name="Sreenivasaprasad S."/>
            <person name="Woodhall J.W."/>
            <person name="Lane C.R."/>
            <person name="Harrison R.J."/>
            <person name="Clarkson J.P."/>
        </authorList>
    </citation>
    <scope>NUCLEOTIDE SEQUENCE</scope>
    <source>
        <strain evidence="3">FERA 1164</strain>
    </source>
</reference>
<evidence type="ECO:0000256" key="1">
    <source>
        <dbReference type="SAM" id="MobiDB-lite"/>
    </source>
</evidence>
<keyword evidence="2" id="KW-0812">Transmembrane</keyword>
<organism evidence="3 4">
    <name type="scientific">Alternaria tenuissima</name>
    <dbReference type="NCBI Taxonomy" id="119927"/>
    <lineage>
        <taxon>Eukaryota</taxon>
        <taxon>Fungi</taxon>
        <taxon>Dikarya</taxon>
        <taxon>Ascomycota</taxon>
        <taxon>Pezizomycotina</taxon>
        <taxon>Dothideomycetes</taxon>
        <taxon>Pleosporomycetidae</taxon>
        <taxon>Pleosporales</taxon>
        <taxon>Pleosporineae</taxon>
        <taxon>Pleosporaceae</taxon>
        <taxon>Alternaria</taxon>
        <taxon>Alternaria sect. Alternaria</taxon>
        <taxon>Alternaria alternata complex</taxon>
    </lineage>
</organism>
<dbReference type="EMBL" id="PDXB01000029">
    <property type="protein sequence ID" value="RYN22087.1"/>
    <property type="molecule type" value="Genomic_DNA"/>
</dbReference>
<feature type="compositionally biased region" description="Low complexity" evidence="1">
    <location>
        <begin position="541"/>
        <end position="566"/>
    </location>
</feature>
<reference evidence="3" key="1">
    <citation type="submission" date="2017-10" db="EMBL/GenBank/DDBJ databases">
        <authorList>
            <person name="Armitage A.D."/>
            <person name="Barbara D.J."/>
            <person name="Woodhall J.W."/>
            <person name="Sreenivasaprasad S."/>
            <person name="Lane C.R."/>
            <person name="Clarkson J.P."/>
            <person name="Harrison R.J."/>
        </authorList>
    </citation>
    <scope>NUCLEOTIDE SEQUENCE</scope>
    <source>
        <strain evidence="3">FERA 1164</strain>
    </source>
</reference>
<proteinExistence type="predicted"/>
<feature type="region of interest" description="Disordered" evidence="1">
    <location>
        <begin position="143"/>
        <end position="168"/>
    </location>
</feature>
<keyword evidence="2" id="KW-0472">Membrane</keyword>
<dbReference type="Proteomes" id="UP000292340">
    <property type="component" value="Unassembled WGS sequence"/>
</dbReference>
<sequence length="666" mass="72036">MQTKDIIAVCVVLGLVFVAAMALVTRFFLQHKQAKTTTTTDMFTTDGKTEGQLQLTHISSSWKRLLLPKQDSSKRYWVPNLSGIIKAGDEGLFFSALFTNLQGHPGQLPLENLYDAFATELRSRPISERSSYTGDMMKFLGRAKKPAGGLGRSKSMSNVKRGESSPKTARKSLDLSVVEMGLARSLSVKRPATALVPMRSGLRDDDAQKATQRSWMKEGQTAKYEDGRMSVKITSGELAALSIILGSQLSTGSDTDALLEPSAYGISIAITPMTDAKHQVTLTQQRRSRSQRHASGSGVSTLFAKHLAAGSLPYSQDKIGVHSILITDEAFEALQAGASLYTHPYVARTAQSKFLASLPSSREPRFHILATSTEVHTSNTLLDAIAALPFSGGLAPLASAPLIRTVQFIASAGLPHARLLQRLEQLIDKVHRHAPHLNIFGPLYEPQNAGLLFRERERLGRLASDAATPDTLADKTARVSRYTTLLERLMALVPDLKSQEVLAAVQEATKAEIRSAYQAAVASHSSSAAARRKSSVETMTSPVSVVSDSPDIPAKSAKRTSTSSSRRSPRRQSNRSSAFSEIMETSLLSPFPVEEESGGGGKERSLAKQVEQVLKAELPLSVETGAFVARMVVVAWCVSVQTVAWSDGEAGFRIPDVEAMGKFVMA</sequence>
<evidence type="ECO:0000313" key="4">
    <source>
        <dbReference type="Proteomes" id="UP000292340"/>
    </source>
</evidence>
<protein>
    <submittedName>
        <fullName evidence="3">Uncharacterized protein</fullName>
    </submittedName>
</protein>
<keyword evidence="2" id="KW-1133">Transmembrane helix</keyword>